<evidence type="ECO:0000313" key="2">
    <source>
        <dbReference type="Proteomes" id="UP000009096"/>
    </source>
</evidence>
<gene>
    <name evidence="1" type="ORF">FVEG_15843</name>
</gene>
<dbReference type="KEGG" id="fvr:FVEG_15843"/>
<dbReference type="VEuPathDB" id="FungiDB:FVEG_15843"/>
<sequence length="39" mass="4567">MTRPRVNQKALSSYGYCRLIPVYKLRQGKEANKSICHEK</sequence>
<reference evidence="1 2" key="1">
    <citation type="journal article" date="2010" name="Nature">
        <title>Comparative genomics reveals mobile pathogenicity chromosomes in Fusarium.</title>
        <authorList>
            <person name="Ma L.J."/>
            <person name="van der Does H.C."/>
            <person name="Borkovich K.A."/>
            <person name="Coleman J.J."/>
            <person name="Daboussi M.J."/>
            <person name="Di Pietro A."/>
            <person name="Dufresne M."/>
            <person name="Freitag M."/>
            <person name="Grabherr M."/>
            <person name="Henrissat B."/>
            <person name="Houterman P.M."/>
            <person name="Kang S."/>
            <person name="Shim W.B."/>
            <person name="Woloshuk C."/>
            <person name="Xie X."/>
            <person name="Xu J.R."/>
            <person name="Antoniw J."/>
            <person name="Baker S.E."/>
            <person name="Bluhm B.H."/>
            <person name="Breakspear A."/>
            <person name="Brown D.W."/>
            <person name="Butchko R.A."/>
            <person name="Chapman S."/>
            <person name="Coulson R."/>
            <person name="Coutinho P.M."/>
            <person name="Danchin E.G."/>
            <person name="Diener A."/>
            <person name="Gale L.R."/>
            <person name="Gardiner D.M."/>
            <person name="Goff S."/>
            <person name="Hammond-Kosack K.E."/>
            <person name="Hilburn K."/>
            <person name="Hua-Van A."/>
            <person name="Jonkers W."/>
            <person name="Kazan K."/>
            <person name="Kodira C.D."/>
            <person name="Koehrsen M."/>
            <person name="Kumar L."/>
            <person name="Lee Y.H."/>
            <person name="Li L."/>
            <person name="Manners J.M."/>
            <person name="Miranda-Saavedra D."/>
            <person name="Mukherjee M."/>
            <person name="Park G."/>
            <person name="Park J."/>
            <person name="Park S.Y."/>
            <person name="Proctor R.H."/>
            <person name="Regev A."/>
            <person name="Ruiz-Roldan M.C."/>
            <person name="Sain D."/>
            <person name="Sakthikumar S."/>
            <person name="Sykes S."/>
            <person name="Schwartz D.C."/>
            <person name="Turgeon B.G."/>
            <person name="Wapinski I."/>
            <person name="Yoder O."/>
            <person name="Young S."/>
            <person name="Zeng Q."/>
            <person name="Zhou S."/>
            <person name="Galagan J."/>
            <person name="Cuomo C.A."/>
            <person name="Kistler H.C."/>
            <person name="Rep M."/>
        </authorList>
    </citation>
    <scope>NUCLEOTIDE SEQUENCE [LARGE SCALE GENOMIC DNA]</scope>
    <source>
        <strain evidence="2">M3125 / FGSC 7600</strain>
    </source>
</reference>
<dbReference type="RefSeq" id="XP_018751794.1">
    <property type="nucleotide sequence ID" value="XM_018905066.1"/>
</dbReference>
<dbReference type="Proteomes" id="UP000009096">
    <property type="component" value="Chromosome 2"/>
</dbReference>
<name>W7M1Y4_GIBM7</name>
<proteinExistence type="predicted"/>
<dbReference type="EMBL" id="DS022248">
    <property type="protein sequence ID" value="EWG45603.1"/>
    <property type="molecule type" value="Genomic_DNA"/>
</dbReference>
<dbReference type="EMBL" id="CM000579">
    <property type="protein sequence ID" value="EWG45603.1"/>
    <property type="molecule type" value="Genomic_DNA"/>
</dbReference>
<evidence type="ECO:0000313" key="1">
    <source>
        <dbReference type="EMBL" id="EWG45603.1"/>
    </source>
</evidence>
<keyword evidence="2" id="KW-1185">Reference proteome</keyword>
<dbReference type="AlphaFoldDB" id="W7M1Y4"/>
<protein>
    <submittedName>
        <fullName evidence="1">Uncharacterized protein</fullName>
    </submittedName>
</protein>
<organism evidence="1 2">
    <name type="scientific">Gibberella moniliformis (strain M3125 / FGSC 7600)</name>
    <name type="common">Maize ear and stalk rot fungus</name>
    <name type="synonym">Fusarium verticillioides</name>
    <dbReference type="NCBI Taxonomy" id="334819"/>
    <lineage>
        <taxon>Eukaryota</taxon>
        <taxon>Fungi</taxon>
        <taxon>Dikarya</taxon>
        <taxon>Ascomycota</taxon>
        <taxon>Pezizomycotina</taxon>
        <taxon>Sordariomycetes</taxon>
        <taxon>Hypocreomycetidae</taxon>
        <taxon>Hypocreales</taxon>
        <taxon>Nectriaceae</taxon>
        <taxon>Fusarium</taxon>
        <taxon>Fusarium fujikuroi species complex</taxon>
    </lineage>
</organism>
<dbReference type="GeneID" id="30072719"/>
<accession>W7M1Y4</accession>